<evidence type="ECO:0000256" key="1">
    <source>
        <dbReference type="SAM" id="Phobius"/>
    </source>
</evidence>
<feature type="transmembrane region" description="Helical" evidence="1">
    <location>
        <begin position="310"/>
        <end position="327"/>
    </location>
</feature>
<organism evidence="2 3">
    <name type="scientific">Lactococcus formosensis</name>
    <dbReference type="NCBI Taxonomy" id="1281486"/>
    <lineage>
        <taxon>Bacteria</taxon>
        <taxon>Bacillati</taxon>
        <taxon>Bacillota</taxon>
        <taxon>Bacilli</taxon>
        <taxon>Lactobacillales</taxon>
        <taxon>Streptococcaceae</taxon>
        <taxon>Lactococcus</taxon>
    </lineage>
</organism>
<feature type="transmembrane region" description="Helical" evidence="1">
    <location>
        <begin position="28"/>
        <end position="44"/>
    </location>
</feature>
<reference evidence="2" key="1">
    <citation type="submission" date="2022-06" db="EMBL/GenBank/DDBJ databases">
        <title>Lactococcus from bovine mastitis in China.</title>
        <authorList>
            <person name="Lin Y."/>
            <person name="Han B."/>
        </authorList>
    </citation>
    <scope>NUCLEOTIDE SEQUENCE</scope>
    <source>
        <strain evidence="2">Hebei-B-39</strain>
    </source>
</reference>
<feature type="transmembrane region" description="Helical" evidence="1">
    <location>
        <begin position="106"/>
        <end position="126"/>
    </location>
</feature>
<feature type="transmembrane region" description="Helical" evidence="1">
    <location>
        <begin position="249"/>
        <end position="271"/>
    </location>
</feature>
<keyword evidence="1" id="KW-0472">Membrane</keyword>
<feature type="transmembrane region" description="Helical" evidence="1">
    <location>
        <begin position="180"/>
        <end position="202"/>
    </location>
</feature>
<proteinExistence type="predicted"/>
<sequence length="363" mass="42540">MTVYIFEMLFVLFAGALLYSRKVSKKTFLILSFFTMALILGLRGETVGEDTAHYIDVFEKTKYISWKTIFTSGTDIVYDKIWNVDRSMEVAYVLLNKIVRIFTSNAQWILVIVAFTTCYLMAKFVYDNCDRVFLPTYIILCESLYMQSFNIARQTLAIAIGLQAYTLLKKECRHSNIKAILAIFIAFLFHKSAIVLLLLVPLWKIKDNRRGMKYIIIGSILMPFLTTAIGRFIFVIIPRYEGYFQNNYWDAKVGAVAFLWLIELFMIIYIFKRYQNDDGKEVFIATACTAIYISLELVGLKFTAFTRITLYFRAFLVFLFPFFQRYFESKSRLVYKSGLILLLSLFFLSYASTPARLYYFFWQ</sequence>
<dbReference type="AlphaFoldDB" id="A0A9X4PAY3"/>
<name>A0A9X4PAY3_9LACT</name>
<feature type="transmembrane region" description="Helical" evidence="1">
    <location>
        <begin position="147"/>
        <end position="168"/>
    </location>
</feature>
<keyword evidence="1" id="KW-0812">Transmembrane</keyword>
<protein>
    <submittedName>
        <fullName evidence="2">EpsG family protein</fullName>
    </submittedName>
</protein>
<feature type="transmembrane region" description="Helical" evidence="1">
    <location>
        <begin position="6"/>
        <end position="21"/>
    </location>
</feature>
<dbReference type="Proteomes" id="UP001153203">
    <property type="component" value="Unassembled WGS sequence"/>
</dbReference>
<keyword evidence="1" id="KW-1133">Transmembrane helix</keyword>
<feature type="transmembrane region" description="Helical" evidence="1">
    <location>
        <begin position="339"/>
        <end position="361"/>
    </location>
</feature>
<accession>A0A9X4PAY3</accession>
<feature type="transmembrane region" description="Helical" evidence="1">
    <location>
        <begin position="283"/>
        <end position="304"/>
    </location>
</feature>
<feature type="transmembrane region" description="Helical" evidence="1">
    <location>
        <begin position="214"/>
        <end position="237"/>
    </location>
</feature>
<comment type="caution">
    <text evidence="2">The sequence shown here is derived from an EMBL/GenBank/DDBJ whole genome shotgun (WGS) entry which is preliminary data.</text>
</comment>
<evidence type="ECO:0000313" key="3">
    <source>
        <dbReference type="Proteomes" id="UP001153203"/>
    </source>
</evidence>
<dbReference type="RefSeq" id="WP_279363737.1">
    <property type="nucleotide sequence ID" value="NZ_JAMWFS010000017.1"/>
</dbReference>
<dbReference type="Pfam" id="PF14897">
    <property type="entry name" value="EpsG"/>
    <property type="match status" value="1"/>
</dbReference>
<evidence type="ECO:0000313" key="2">
    <source>
        <dbReference type="EMBL" id="MDG6194410.1"/>
    </source>
</evidence>
<dbReference type="EMBL" id="JAMWGI010000009">
    <property type="protein sequence ID" value="MDG6194410.1"/>
    <property type="molecule type" value="Genomic_DNA"/>
</dbReference>
<dbReference type="InterPro" id="IPR049458">
    <property type="entry name" value="EpsG-like"/>
</dbReference>
<gene>
    <name evidence="2" type="ORF">NF708_10500</name>
</gene>